<reference evidence="1 2" key="1">
    <citation type="journal article" date="2019" name="Commun. Biol.">
        <title>The bagworm genome reveals a unique fibroin gene that provides high tensile strength.</title>
        <authorList>
            <person name="Kono N."/>
            <person name="Nakamura H."/>
            <person name="Ohtoshi R."/>
            <person name="Tomita M."/>
            <person name="Numata K."/>
            <person name="Arakawa K."/>
        </authorList>
    </citation>
    <scope>NUCLEOTIDE SEQUENCE [LARGE SCALE GENOMIC DNA]</scope>
</reference>
<dbReference type="AlphaFoldDB" id="A0A4C1WDT6"/>
<dbReference type="Proteomes" id="UP000299102">
    <property type="component" value="Unassembled WGS sequence"/>
</dbReference>
<gene>
    <name evidence="1" type="ORF">EVAR_45504_1</name>
</gene>
<evidence type="ECO:0000313" key="2">
    <source>
        <dbReference type="Proteomes" id="UP000299102"/>
    </source>
</evidence>
<keyword evidence="2" id="KW-1185">Reference proteome</keyword>
<organism evidence="1 2">
    <name type="scientific">Eumeta variegata</name>
    <name type="common">Bagworm moth</name>
    <name type="synonym">Eumeta japonica</name>
    <dbReference type="NCBI Taxonomy" id="151549"/>
    <lineage>
        <taxon>Eukaryota</taxon>
        <taxon>Metazoa</taxon>
        <taxon>Ecdysozoa</taxon>
        <taxon>Arthropoda</taxon>
        <taxon>Hexapoda</taxon>
        <taxon>Insecta</taxon>
        <taxon>Pterygota</taxon>
        <taxon>Neoptera</taxon>
        <taxon>Endopterygota</taxon>
        <taxon>Lepidoptera</taxon>
        <taxon>Glossata</taxon>
        <taxon>Ditrysia</taxon>
        <taxon>Tineoidea</taxon>
        <taxon>Psychidae</taxon>
        <taxon>Oiketicinae</taxon>
        <taxon>Eumeta</taxon>
    </lineage>
</organism>
<dbReference type="EMBL" id="BGZK01000546">
    <property type="protein sequence ID" value="GBP49528.1"/>
    <property type="molecule type" value="Genomic_DNA"/>
</dbReference>
<sequence>MLKVSKIQVIDGAHRVFIAIDQTIAENNSKLNKADIRDITSRDQEVLAVLVLTDYINSQGVRATSFEVNEIAQSRGLETLAVQETTKLAILPTYRSHDGRGSGNHIPKRPSLRLHPGPQYVVFRNKAIHITWTQGRGETRAFGEFYRQNFLYINNVDGKSIIVTVPAKTSNIDVTLPTRSVQITSWKVIVGASLNDHKFIEFAVSEEMEGTLKFTTTITKYWDRGVNWERCRAYLEKDTGVMNEKKRRE</sequence>
<comment type="caution">
    <text evidence="1">The sequence shown here is derived from an EMBL/GenBank/DDBJ whole genome shotgun (WGS) entry which is preliminary data.</text>
</comment>
<protein>
    <submittedName>
        <fullName evidence="1">Uncharacterized protein</fullName>
    </submittedName>
</protein>
<proteinExistence type="predicted"/>
<evidence type="ECO:0000313" key="1">
    <source>
        <dbReference type="EMBL" id="GBP49528.1"/>
    </source>
</evidence>
<accession>A0A4C1WDT6</accession>
<name>A0A4C1WDT6_EUMVA</name>